<accession>A0A317Y1S1</accession>
<sequence>MRSQVRARISTNLSARHYRSEWRCRKAKGPFGYWSQERRQRKEQKRKRPSEEFFLCLATWKQTSEDIALTGLSSGRTFVRGREGEGRIQPGTKLIPICALPSLVCSVKRGPDVRLRRHRLSMGHQMLFAGRKLRGTREAEAQVTELRSCQGRQGLRLLNEISCG</sequence>
<name>A0A317Y1S1_9BASI</name>
<dbReference type="AlphaFoldDB" id="A0A317Y1S1"/>
<protein>
    <submittedName>
        <fullName evidence="1">Uncharacterized protein</fullName>
    </submittedName>
</protein>
<proteinExistence type="predicted"/>
<evidence type="ECO:0000313" key="2">
    <source>
        <dbReference type="Proteomes" id="UP000246740"/>
    </source>
</evidence>
<gene>
    <name evidence="1" type="ORF">BCV70DRAFT_19692</name>
</gene>
<dbReference type="EMBL" id="KZ819188">
    <property type="protein sequence ID" value="PWZ03569.1"/>
    <property type="molecule type" value="Genomic_DNA"/>
</dbReference>
<dbReference type="InParanoid" id="A0A317Y1S1"/>
<keyword evidence="2" id="KW-1185">Reference proteome</keyword>
<organism evidence="1 2">
    <name type="scientific">Testicularia cyperi</name>
    <dbReference type="NCBI Taxonomy" id="1882483"/>
    <lineage>
        <taxon>Eukaryota</taxon>
        <taxon>Fungi</taxon>
        <taxon>Dikarya</taxon>
        <taxon>Basidiomycota</taxon>
        <taxon>Ustilaginomycotina</taxon>
        <taxon>Ustilaginomycetes</taxon>
        <taxon>Ustilaginales</taxon>
        <taxon>Anthracoideaceae</taxon>
        <taxon>Testicularia</taxon>
    </lineage>
</organism>
<dbReference type="Proteomes" id="UP000246740">
    <property type="component" value="Unassembled WGS sequence"/>
</dbReference>
<evidence type="ECO:0000313" key="1">
    <source>
        <dbReference type="EMBL" id="PWZ03569.1"/>
    </source>
</evidence>
<reference evidence="1 2" key="1">
    <citation type="journal article" date="2018" name="Mol. Biol. Evol.">
        <title>Broad Genomic Sampling Reveals a Smut Pathogenic Ancestry of the Fungal Clade Ustilaginomycotina.</title>
        <authorList>
            <person name="Kijpornyongpan T."/>
            <person name="Mondo S.J."/>
            <person name="Barry K."/>
            <person name="Sandor L."/>
            <person name="Lee J."/>
            <person name="Lipzen A."/>
            <person name="Pangilinan J."/>
            <person name="LaButti K."/>
            <person name="Hainaut M."/>
            <person name="Henrissat B."/>
            <person name="Grigoriev I.V."/>
            <person name="Spatafora J.W."/>
            <person name="Aime M.C."/>
        </authorList>
    </citation>
    <scope>NUCLEOTIDE SEQUENCE [LARGE SCALE GENOMIC DNA]</scope>
    <source>
        <strain evidence="1 2">MCA 3645</strain>
    </source>
</reference>